<sequence>MRCEVFNLNGEILVFLRELVNKYYAMYFFMKKRADCSKTEL</sequence>
<name>A0ABM9ZT63_9BACT</name>
<reference evidence="1 2" key="1">
    <citation type="submission" date="2009-12" db="EMBL/GenBank/DDBJ databases">
        <authorList>
            <person name="Shrivastava S."/>
            <person name="Madupu R."/>
            <person name="Durkin A.S."/>
            <person name="Torralba M."/>
            <person name="Methe B."/>
            <person name="Sutton G.G."/>
            <person name="Strausberg R.L."/>
            <person name="Nelson K.E."/>
        </authorList>
    </citation>
    <scope>NUCLEOTIDE SEQUENCE [LARGE SCALE GENOMIC DNA]</scope>
    <source>
        <strain evidence="1 2">W5455</strain>
    </source>
</reference>
<proteinExistence type="predicted"/>
<dbReference type="Proteomes" id="UP000006462">
    <property type="component" value="Unassembled WGS sequence"/>
</dbReference>
<evidence type="ECO:0000313" key="1">
    <source>
        <dbReference type="EMBL" id="EFB90098.1"/>
    </source>
</evidence>
<keyword evidence="2" id="KW-1185">Reference proteome</keyword>
<accession>A0ABM9ZT63</accession>
<organism evidence="1 2">
    <name type="scientific">Pyramidobacter piscolens W5455</name>
    <dbReference type="NCBI Taxonomy" id="352165"/>
    <lineage>
        <taxon>Bacteria</taxon>
        <taxon>Thermotogati</taxon>
        <taxon>Synergistota</taxon>
        <taxon>Synergistia</taxon>
        <taxon>Synergistales</taxon>
        <taxon>Dethiosulfovibrionaceae</taxon>
        <taxon>Pyramidobacter</taxon>
    </lineage>
</organism>
<gene>
    <name evidence="1" type="ORF">HMPREF7215_1819</name>
</gene>
<dbReference type="EMBL" id="ADFP01000095">
    <property type="protein sequence ID" value="EFB90098.1"/>
    <property type="molecule type" value="Genomic_DNA"/>
</dbReference>
<evidence type="ECO:0000313" key="2">
    <source>
        <dbReference type="Proteomes" id="UP000006462"/>
    </source>
</evidence>
<protein>
    <submittedName>
        <fullName evidence="1">Uncharacterized protein</fullName>
    </submittedName>
</protein>
<comment type="caution">
    <text evidence="1">The sequence shown here is derived from an EMBL/GenBank/DDBJ whole genome shotgun (WGS) entry which is preliminary data.</text>
</comment>